<feature type="domain" description="THIF-type NAD/FAD binding fold" evidence="1">
    <location>
        <begin position="28"/>
        <end position="251"/>
    </location>
</feature>
<dbReference type="AlphaFoldDB" id="A0AAX1TUW5"/>
<protein>
    <submittedName>
        <fullName evidence="2">Probable adenylyltransferase/sulfurtransferase MoeZ</fullName>
    </submittedName>
</protein>
<evidence type="ECO:0000259" key="1">
    <source>
        <dbReference type="Pfam" id="PF00899"/>
    </source>
</evidence>
<dbReference type="KEGG" id="ful:C4N20_08150"/>
<dbReference type="PANTHER" id="PTHR43267:SF1">
    <property type="entry name" value="TRNA THREONYLCARBAMOYLADENOSINE DEHYDRATASE"/>
    <property type="match status" value="1"/>
</dbReference>
<dbReference type="EMBL" id="LS483487">
    <property type="protein sequence ID" value="SQI99540.1"/>
    <property type="molecule type" value="Genomic_DNA"/>
</dbReference>
<keyword evidence="2" id="KW-0548">Nucleotidyltransferase</keyword>
<dbReference type="SUPFAM" id="SSF69572">
    <property type="entry name" value="Activating enzymes of the ubiquitin-like proteins"/>
    <property type="match status" value="1"/>
</dbReference>
<evidence type="ECO:0000313" key="3">
    <source>
        <dbReference type="Proteomes" id="UP000249008"/>
    </source>
</evidence>
<dbReference type="CDD" id="cd00755">
    <property type="entry name" value="YgdL_like"/>
    <property type="match status" value="1"/>
</dbReference>
<dbReference type="GO" id="GO:0016779">
    <property type="term" value="F:nucleotidyltransferase activity"/>
    <property type="evidence" value="ECO:0007669"/>
    <property type="project" value="UniProtKB-KW"/>
</dbReference>
<name>A0AAX1TUW5_9FUSO</name>
<dbReference type="InterPro" id="IPR045886">
    <property type="entry name" value="ThiF/MoeB/HesA"/>
</dbReference>
<dbReference type="Gene3D" id="3.40.50.720">
    <property type="entry name" value="NAD(P)-binding Rossmann-like Domain"/>
    <property type="match status" value="1"/>
</dbReference>
<reference evidence="2 3" key="1">
    <citation type="submission" date="2018-06" db="EMBL/GenBank/DDBJ databases">
        <authorList>
            <consortium name="Pathogen Informatics"/>
            <person name="Doyle S."/>
        </authorList>
    </citation>
    <scope>NUCLEOTIDE SEQUENCE [LARGE SCALE GENOMIC DNA]</scope>
    <source>
        <strain evidence="2 3">NCTC12112</strain>
    </source>
</reference>
<dbReference type="PANTHER" id="PTHR43267">
    <property type="entry name" value="TRNA THREONYLCARBAMOYLADENOSINE DEHYDRATASE"/>
    <property type="match status" value="1"/>
</dbReference>
<proteinExistence type="predicted"/>
<organism evidence="2 3">
    <name type="scientific">Fusobacterium ulcerans</name>
    <dbReference type="NCBI Taxonomy" id="861"/>
    <lineage>
        <taxon>Bacteria</taxon>
        <taxon>Fusobacteriati</taxon>
        <taxon>Fusobacteriota</taxon>
        <taxon>Fusobacteriia</taxon>
        <taxon>Fusobacteriales</taxon>
        <taxon>Fusobacteriaceae</taxon>
        <taxon>Fusobacterium</taxon>
    </lineage>
</organism>
<dbReference type="FunFam" id="3.40.50.720:FF:000141">
    <property type="entry name" value="tRNA threonylcarbamoyladenosine dehydratase"/>
    <property type="match status" value="1"/>
</dbReference>
<dbReference type="GO" id="GO:0008641">
    <property type="term" value="F:ubiquitin-like modifier activating enzyme activity"/>
    <property type="evidence" value="ECO:0007669"/>
    <property type="project" value="InterPro"/>
</dbReference>
<evidence type="ECO:0000313" key="2">
    <source>
        <dbReference type="EMBL" id="SQI99540.1"/>
    </source>
</evidence>
<gene>
    <name evidence="2" type="primary">moeZ_1</name>
    <name evidence="2" type="ORF">NCTC12112_00179</name>
</gene>
<keyword evidence="2" id="KW-0808">Transferase</keyword>
<dbReference type="Pfam" id="PF00899">
    <property type="entry name" value="ThiF"/>
    <property type="match status" value="1"/>
</dbReference>
<sequence>MKNNILFTKIVNNIFEDDDMIFQRTELLIGKENLEKLQNSHVIVFGVGGVGGFVIEALARAGVGELSIVDFDTVDITNLNRQIIALQNTVGKLKTSVMKDRLLSINPDIKIHEYPEKFSMENYDKFFKDKKYDYIVDAIDLVTSKLILAETAQNTGTPIISSMGTGNKIEPTMLEVADIYKTSVCPLARVMRKELKNRRIKKLKVVYSKEIPRKPENETGSREKKVNVGSISFVPSSAGLIIASEVVKDICNL</sequence>
<accession>A0AAX1TUW5</accession>
<dbReference type="InterPro" id="IPR000594">
    <property type="entry name" value="ThiF_NAD_FAD-bd"/>
</dbReference>
<dbReference type="Proteomes" id="UP000249008">
    <property type="component" value="Chromosome 1"/>
</dbReference>
<dbReference type="GO" id="GO:0061503">
    <property type="term" value="F:tRNA threonylcarbamoyladenosine dehydratase"/>
    <property type="evidence" value="ECO:0007669"/>
    <property type="project" value="TreeGrafter"/>
</dbReference>
<dbReference type="InterPro" id="IPR035985">
    <property type="entry name" value="Ubiquitin-activating_enz"/>
</dbReference>
<dbReference type="GO" id="GO:0061504">
    <property type="term" value="P:cyclic threonylcarbamoyladenosine biosynthetic process"/>
    <property type="evidence" value="ECO:0007669"/>
    <property type="project" value="TreeGrafter"/>
</dbReference>